<evidence type="ECO:0000256" key="2">
    <source>
        <dbReference type="ARBA" id="ARBA00022692"/>
    </source>
</evidence>
<dbReference type="InterPro" id="IPR020846">
    <property type="entry name" value="MFS_dom"/>
</dbReference>
<feature type="region of interest" description="Disordered" evidence="5">
    <location>
        <begin position="1"/>
        <end position="20"/>
    </location>
</feature>
<keyword evidence="3 6" id="KW-1133">Transmembrane helix</keyword>
<evidence type="ECO:0000256" key="3">
    <source>
        <dbReference type="ARBA" id="ARBA00022989"/>
    </source>
</evidence>
<dbReference type="PANTHER" id="PTHR24064">
    <property type="entry name" value="SOLUTE CARRIER FAMILY 22 MEMBER"/>
    <property type="match status" value="1"/>
</dbReference>
<keyword evidence="4 6" id="KW-0472">Membrane</keyword>
<feature type="transmembrane region" description="Helical" evidence="6">
    <location>
        <begin position="231"/>
        <end position="252"/>
    </location>
</feature>
<feature type="domain" description="Major facilitator superfamily (MFS) profile" evidence="7">
    <location>
        <begin position="97"/>
        <end position="290"/>
    </location>
</feature>
<dbReference type="PROSITE" id="PS50850">
    <property type="entry name" value="MFS"/>
    <property type="match status" value="1"/>
</dbReference>
<keyword evidence="2 6" id="KW-0812">Transmembrane</keyword>
<dbReference type="EMBL" id="HACG01039212">
    <property type="protein sequence ID" value="CEK86077.1"/>
    <property type="molecule type" value="Transcribed_RNA"/>
</dbReference>
<dbReference type="GO" id="GO:0022857">
    <property type="term" value="F:transmembrane transporter activity"/>
    <property type="evidence" value="ECO:0007669"/>
    <property type="project" value="InterPro"/>
</dbReference>
<evidence type="ECO:0000256" key="5">
    <source>
        <dbReference type="SAM" id="MobiDB-lite"/>
    </source>
</evidence>
<feature type="transmembrane region" description="Helical" evidence="6">
    <location>
        <begin position="141"/>
        <end position="161"/>
    </location>
</feature>
<dbReference type="SUPFAM" id="SSF103473">
    <property type="entry name" value="MFS general substrate transporter"/>
    <property type="match status" value="1"/>
</dbReference>
<gene>
    <name evidence="8" type="primary">ORF151692</name>
</gene>
<accession>A0A0B7AZP1</accession>
<evidence type="ECO:0000313" key="8">
    <source>
        <dbReference type="EMBL" id="CEK86077.1"/>
    </source>
</evidence>
<dbReference type="InterPro" id="IPR036259">
    <property type="entry name" value="MFS_trans_sf"/>
</dbReference>
<dbReference type="InterPro" id="IPR005829">
    <property type="entry name" value="Sugar_transporter_CS"/>
</dbReference>
<feature type="non-terminal residue" evidence="8">
    <location>
        <position position="290"/>
    </location>
</feature>
<proteinExistence type="predicted"/>
<evidence type="ECO:0000256" key="1">
    <source>
        <dbReference type="ARBA" id="ARBA00004141"/>
    </source>
</evidence>
<dbReference type="Pfam" id="PF00083">
    <property type="entry name" value="Sugar_tr"/>
    <property type="match status" value="1"/>
</dbReference>
<organism evidence="8">
    <name type="scientific">Arion vulgaris</name>
    <dbReference type="NCBI Taxonomy" id="1028688"/>
    <lineage>
        <taxon>Eukaryota</taxon>
        <taxon>Metazoa</taxon>
        <taxon>Spiralia</taxon>
        <taxon>Lophotrochozoa</taxon>
        <taxon>Mollusca</taxon>
        <taxon>Gastropoda</taxon>
        <taxon>Heterobranchia</taxon>
        <taxon>Euthyneura</taxon>
        <taxon>Panpulmonata</taxon>
        <taxon>Eupulmonata</taxon>
        <taxon>Stylommatophora</taxon>
        <taxon>Helicina</taxon>
        <taxon>Arionoidea</taxon>
        <taxon>Arionidae</taxon>
        <taxon>Arion</taxon>
    </lineage>
</organism>
<evidence type="ECO:0000256" key="6">
    <source>
        <dbReference type="SAM" id="Phobius"/>
    </source>
</evidence>
<feature type="transmembrane region" description="Helical" evidence="6">
    <location>
        <begin position="258"/>
        <end position="276"/>
    </location>
</feature>
<feature type="transmembrane region" description="Helical" evidence="6">
    <location>
        <begin position="42"/>
        <end position="63"/>
    </location>
</feature>
<name>A0A0B7AZP1_9EUPU</name>
<evidence type="ECO:0000256" key="4">
    <source>
        <dbReference type="ARBA" id="ARBA00023136"/>
    </source>
</evidence>
<dbReference type="AlphaFoldDB" id="A0A0B7AZP1"/>
<dbReference type="Gene3D" id="1.20.1250.20">
    <property type="entry name" value="MFS general substrate transporter like domains"/>
    <property type="match status" value="1"/>
</dbReference>
<feature type="transmembrane region" description="Helical" evidence="6">
    <location>
        <begin position="199"/>
        <end position="219"/>
    </location>
</feature>
<sequence length="290" mass="32693">MADQDESETANLINTESEPEPVQAHTIDTLFKSLGECERFQFIFFPLAYFPFLPPAWVVYFMIFGSYNPGWKCHDKLKLNTTETLEYFNNINISTNHDVYSFIGNETSGSSCEAMQLCTNWTFNDEASTIVTEWGLVCSEYWVAPLIFSIQTVGALMGTFCSGYVGDRFGRKFSVHGSAAILVVTNLIAIFSVSWKMYAVIRFFIGFGSGGILTSVAVYTFEFIPGWWRACVGTFPFWNLATLTFGVCVVALKNWRHIHIATAIISLMAFLPVIWLPESLRFLTVHGKLD</sequence>
<dbReference type="GO" id="GO:0016020">
    <property type="term" value="C:membrane"/>
    <property type="evidence" value="ECO:0007669"/>
    <property type="project" value="UniProtKB-SubCell"/>
</dbReference>
<comment type="subcellular location">
    <subcellularLocation>
        <location evidence="1">Membrane</location>
        <topology evidence="1">Multi-pass membrane protein</topology>
    </subcellularLocation>
</comment>
<dbReference type="PROSITE" id="PS00217">
    <property type="entry name" value="SUGAR_TRANSPORT_2"/>
    <property type="match status" value="1"/>
</dbReference>
<protein>
    <recommendedName>
        <fullName evidence="7">Major facilitator superfamily (MFS) profile domain-containing protein</fullName>
    </recommendedName>
</protein>
<reference evidence="8" key="1">
    <citation type="submission" date="2014-12" db="EMBL/GenBank/DDBJ databases">
        <title>Insight into the proteome of Arion vulgaris.</title>
        <authorList>
            <person name="Aradska J."/>
            <person name="Bulat T."/>
            <person name="Smidak R."/>
            <person name="Sarate P."/>
            <person name="Gangsoo J."/>
            <person name="Sialana F."/>
            <person name="Bilban M."/>
            <person name="Lubec G."/>
        </authorList>
    </citation>
    <scope>NUCLEOTIDE SEQUENCE</scope>
    <source>
        <tissue evidence="8">Skin</tissue>
    </source>
</reference>
<dbReference type="InterPro" id="IPR005828">
    <property type="entry name" value="MFS_sugar_transport-like"/>
</dbReference>
<feature type="transmembrane region" description="Helical" evidence="6">
    <location>
        <begin position="173"/>
        <end position="193"/>
    </location>
</feature>
<evidence type="ECO:0000259" key="7">
    <source>
        <dbReference type="PROSITE" id="PS50850"/>
    </source>
</evidence>